<keyword evidence="3 5" id="KW-0863">Zinc-finger</keyword>
<keyword evidence="4" id="KW-0862">Zinc</keyword>
<dbReference type="PANTHER" id="PTHR45686:SF4">
    <property type="entry name" value="ADP-RIBOSYLATION FACTOR GTPASE ACTIVATING PROTEIN 3, ISOFORM H"/>
    <property type="match status" value="1"/>
</dbReference>
<protein>
    <submittedName>
        <fullName evidence="8">With coiled-coil, ANK repeat and PH domain-containing protein</fullName>
    </submittedName>
</protein>
<dbReference type="EMBL" id="CAICTM010000092">
    <property type="protein sequence ID" value="CAB9500818.1"/>
    <property type="molecule type" value="Genomic_DNA"/>
</dbReference>
<evidence type="ECO:0000259" key="7">
    <source>
        <dbReference type="PROSITE" id="PS50115"/>
    </source>
</evidence>
<organism evidence="8 9">
    <name type="scientific">Seminavis robusta</name>
    <dbReference type="NCBI Taxonomy" id="568900"/>
    <lineage>
        <taxon>Eukaryota</taxon>
        <taxon>Sar</taxon>
        <taxon>Stramenopiles</taxon>
        <taxon>Ochrophyta</taxon>
        <taxon>Bacillariophyta</taxon>
        <taxon>Bacillariophyceae</taxon>
        <taxon>Bacillariophycidae</taxon>
        <taxon>Naviculales</taxon>
        <taxon>Naviculaceae</taxon>
        <taxon>Seminavis</taxon>
    </lineage>
</organism>
<evidence type="ECO:0000256" key="6">
    <source>
        <dbReference type="SAM" id="MobiDB-lite"/>
    </source>
</evidence>
<dbReference type="Gene3D" id="1.10.220.150">
    <property type="entry name" value="Arf GTPase activating protein"/>
    <property type="match status" value="1"/>
</dbReference>
<name>A0A9N8H8I7_9STRA</name>
<keyword evidence="2" id="KW-0479">Metal-binding</keyword>
<sequence length="215" mass="24091">MTKTSDNLLTLAATELEATKQCVPFHHEFPSACRAMMYSLPGNLLCVDCGTPRPQWASVTYGVLLCVHCSGRHRSYGVGISKVRSVDMDAWTQHEILAMLEGGNDQLHGFFVRHEMGNNIGEGMARQRYRTKAALFYGTHLKRHVEDIASSGVAYQGRIRRNSQEREQPPPLTPTRTTTTKEPCAFHPPATPTMEAVRAKRTRKLPTATITRHMQ</sequence>
<dbReference type="GO" id="GO:0008270">
    <property type="term" value="F:zinc ion binding"/>
    <property type="evidence" value="ECO:0007669"/>
    <property type="project" value="UniProtKB-KW"/>
</dbReference>
<evidence type="ECO:0000256" key="3">
    <source>
        <dbReference type="ARBA" id="ARBA00022771"/>
    </source>
</evidence>
<proteinExistence type="predicted"/>
<dbReference type="GO" id="GO:0048205">
    <property type="term" value="P:COPI coating of Golgi vesicle"/>
    <property type="evidence" value="ECO:0007669"/>
    <property type="project" value="TreeGrafter"/>
</dbReference>
<keyword evidence="9" id="KW-1185">Reference proteome</keyword>
<dbReference type="SMART" id="SM00105">
    <property type="entry name" value="ArfGap"/>
    <property type="match status" value="1"/>
</dbReference>
<dbReference type="InterPro" id="IPR001164">
    <property type="entry name" value="ArfGAP_dom"/>
</dbReference>
<dbReference type="GO" id="GO:0005096">
    <property type="term" value="F:GTPase activator activity"/>
    <property type="evidence" value="ECO:0007669"/>
    <property type="project" value="UniProtKB-KW"/>
</dbReference>
<reference evidence="8" key="1">
    <citation type="submission" date="2020-06" db="EMBL/GenBank/DDBJ databases">
        <authorList>
            <consortium name="Plant Systems Biology data submission"/>
        </authorList>
    </citation>
    <scope>NUCLEOTIDE SEQUENCE</scope>
    <source>
        <strain evidence="8">D6</strain>
    </source>
</reference>
<dbReference type="PANTHER" id="PTHR45686">
    <property type="entry name" value="ADP-RIBOSYLATION FACTOR GTPASE ACTIVATING PROTEIN 3, ISOFORM H-RELATED"/>
    <property type="match status" value="1"/>
</dbReference>
<dbReference type="SUPFAM" id="SSF57863">
    <property type="entry name" value="ArfGap/RecO-like zinc finger"/>
    <property type="match status" value="1"/>
</dbReference>
<dbReference type="PROSITE" id="PS50115">
    <property type="entry name" value="ARFGAP"/>
    <property type="match status" value="1"/>
</dbReference>
<accession>A0A9N8H8I7</accession>
<dbReference type="Pfam" id="PF01412">
    <property type="entry name" value="ArfGap"/>
    <property type="match status" value="1"/>
</dbReference>
<gene>
    <name evidence="8" type="ORF">SEMRO_93_G048310.1</name>
</gene>
<dbReference type="InterPro" id="IPR037278">
    <property type="entry name" value="ARFGAP/RecO"/>
</dbReference>
<feature type="region of interest" description="Disordered" evidence="6">
    <location>
        <begin position="159"/>
        <end position="190"/>
    </location>
</feature>
<keyword evidence="1" id="KW-0343">GTPase activation</keyword>
<feature type="domain" description="Arf-GAP" evidence="7">
    <location>
        <begin position="31"/>
        <end position="111"/>
    </location>
</feature>
<evidence type="ECO:0000256" key="4">
    <source>
        <dbReference type="ARBA" id="ARBA00022833"/>
    </source>
</evidence>
<evidence type="ECO:0000256" key="2">
    <source>
        <dbReference type="ARBA" id="ARBA00022723"/>
    </source>
</evidence>
<dbReference type="OrthoDB" id="983479at2759"/>
<evidence type="ECO:0000313" key="9">
    <source>
        <dbReference type="Proteomes" id="UP001153069"/>
    </source>
</evidence>
<dbReference type="GO" id="GO:0000139">
    <property type="term" value="C:Golgi membrane"/>
    <property type="evidence" value="ECO:0007669"/>
    <property type="project" value="GOC"/>
</dbReference>
<dbReference type="AlphaFoldDB" id="A0A9N8H8I7"/>
<evidence type="ECO:0000313" key="8">
    <source>
        <dbReference type="EMBL" id="CAB9500818.1"/>
    </source>
</evidence>
<dbReference type="PRINTS" id="PR00405">
    <property type="entry name" value="REVINTRACTNG"/>
</dbReference>
<comment type="caution">
    <text evidence="8">The sequence shown here is derived from an EMBL/GenBank/DDBJ whole genome shotgun (WGS) entry which is preliminary data.</text>
</comment>
<evidence type="ECO:0000256" key="5">
    <source>
        <dbReference type="PROSITE-ProRule" id="PRU00288"/>
    </source>
</evidence>
<evidence type="ECO:0000256" key="1">
    <source>
        <dbReference type="ARBA" id="ARBA00022468"/>
    </source>
</evidence>
<dbReference type="Proteomes" id="UP001153069">
    <property type="component" value="Unassembled WGS sequence"/>
</dbReference>
<dbReference type="InterPro" id="IPR038508">
    <property type="entry name" value="ArfGAP_dom_sf"/>
</dbReference>